<dbReference type="EMBL" id="WJQU01000002">
    <property type="protein sequence ID" value="KAJ6643139.1"/>
    <property type="molecule type" value="Genomic_DNA"/>
</dbReference>
<accession>A0A9Q0S3B2</accession>
<feature type="non-terminal residue" evidence="2">
    <location>
        <position position="1"/>
    </location>
</feature>
<proteinExistence type="predicted"/>
<evidence type="ECO:0000313" key="3">
    <source>
        <dbReference type="Proteomes" id="UP001151699"/>
    </source>
</evidence>
<sequence length="184" mass="21010">MKSNDESSQCGSSSTGSVVSGSSNSSSTFASATFKKPPRNIVITANTVSDQKLVKQKRRQQINENEREQQRLDLDVLLSGFPDKASKSQLFKTHIESGKPLRWNQISQLNGSKDNPIIKIQNRFSKFNVGIEKQLNRLRNKGIISEYKFKDSFYCYKQMPVSEWKVVSVEEDLFHLIDLLKYVK</sequence>
<gene>
    <name evidence="2" type="ORF">Bhyg_08095</name>
</gene>
<comment type="caution">
    <text evidence="2">The sequence shown here is derived from an EMBL/GenBank/DDBJ whole genome shotgun (WGS) entry which is preliminary data.</text>
</comment>
<dbReference type="Proteomes" id="UP001151699">
    <property type="component" value="Chromosome B"/>
</dbReference>
<organism evidence="2 3">
    <name type="scientific">Pseudolycoriella hygida</name>
    <dbReference type="NCBI Taxonomy" id="35572"/>
    <lineage>
        <taxon>Eukaryota</taxon>
        <taxon>Metazoa</taxon>
        <taxon>Ecdysozoa</taxon>
        <taxon>Arthropoda</taxon>
        <taxon>Hexapoda</taxon>
        <taxon>Insecta</taxon>
        <taxon>Pterygota</taxon>
        <taxon>Neoptera</taxon>
        <taxon>Endopterygota</taxon>
        <taxon>Diptera</taxon>
        <taxon>Nematocera</taxon>
        <taxon>Sciaroidea</taxon>
        <taxon>Sciaridae</taxon>
        <taxon>Pseudolycoriella</taxon>
    </lineage>
</organism>
<reference evidence="2" key="1">
    <citation type="submission" date="2022-07" db="EMBL/GenBank/DDBJ databases">
        <authorList>
            <person name="Trinca V."/>
            <person name="Uliana J.V.C."/>
            <person name="Torres T.T."/>
            <person name="Ward R.J."/>
            <person name="Monesi N."/>
        </authorList>
    </citation>
    <scope>NUCLEOTIDE SEQUENCE</scope>
    <source>
        <strain evidence="2">HSMRA1968</strain>
        <tissue evidence="2">Whole embryos</tissue>
    </source>
</reference>
<feature type="region of interest" description="Disordered" evidence="1">
    <location>
        <begin position="1"/>
        <end position="33"/>
    </location>
</feature>
<keyword evidence="3" id="KW-1185">Reference proteome</keyword>
<dbReference type="AlphaFoldDB" id="A0A9Q0S3B2"/>
<evidence type="ECO:0000256" key="1">
    <source>
        <dbReference type="SAM" id="MobiDB-lite"/>
    </source>
</evidence>
<name>A0A9Q0S3B2_9DIPT</name>
<protein>
    <submittedName>
        <fullName evidence="2">Uncharacterized protein</fullName>
    </submittedName>
</protein>
<evidence type="ECO:0000313" key="2">
    <source>
        <dbReference type="EMBL" id="KAJ6643139.1"/>
    </source>
</evidence>
<dbReference type="OrthoDB" id="10490585at2759"/>
<feature type="compositionally biased region" description="Low complexity" evidence="1">
    <location>
        <begin position="7"/>
        <end position="33"/>
    </location>
</feature>